<organism evidence="1 2">
    <name type="scientific">Streblomastix strix</name>
    <dbReference type="NCBI Taxonomy" id="222440"/>
    <lineage>
        <taxon>Eukaryota</taxon>
        <taxon>Metamonada</taxon>
        <taxon>Preaxostyla</taxon>
        <taxon>Oxymonadida</taxon>
        <taxon>Streblomastigidae</taxon>
        <taxon>Streblomastix</taxon>
    </lineage>
</organism>
<dbReference type="AlphaFoldDB" id="A0A5J4WYC5"/>
<sequence length="117" mass="13805">MRLNNDFLQYYFNILFIVLIDQCPKFDKVIGGKYKVIVTLAFNRDAPYPRIGRTDTIENRKYILKIITLRHNKIEINEEEPEPEPQPVPQMREYELYIYESPESQGGGRRAAGAFDY</sequence>
<proteinExistence type="predicted"/>
<evidence type="ECO:0000313" key="2">
    <source>
        <dbReference type="Proteomes" id="UP000324800"/>
    </source>
</evidence>
<accession>A0A5J4WYC5</accession>
<dbReference type="EMBL" id="SNRW01000620">
    <property type="protein sequence ID" value="KAA6400108.1"/>
    <property type="molecule type" value="Genomic_DNA"/>
</dbReference>
<name>A0A5J4WYC5_9EUKA</name>
<gene>
    <name evidence="1" type="ORF">EZS28_004369</name>
</gene>
<comment type="caution">
    <text evidence="1">The sequence shown here is derived from an EMBL/GenBank/DDBJ whole genome shotgun (WGS) entry which is preliminary data.</text>
</comment>
<dbReference type="Proteomes" id="UP000324800">
    <property type="component" value="Unassembled WGS sequence"/>
</dbReference>
<protein>
    <submittedName>
        <fullName evidence="1">Uncharacterized protein</fullName>
    </submittedName>
</protein>
<evidence type="ECO:0000313" key="1">
    <source>
        <dbReference type="EMBL" id="KAA6400108.1"/>
    </source>
</evidence>
<reference evidence="1 2" key="1">
    <citation type="submission" date="2019-03" db="EMBL/GenBank/DDBJ databases">
        <title>Single cell metagenomics reveals metabolic interactions within the superorganism composed of flagellate Streblomastix strix and complex community of Bacteroidetes bacteria on its surface.</title>
        <authorList>
            <person name="Treitli S.C."/>
            <person name="Kolisko M."/>
            <person name="Husnik F."/>
            <person name="Keeling P."/>
            <person name="Hampl V."/>
        </authorList>
    </citation>
    <scope>NUCLEOTIDE SEQUENCE [LARGE SCALE GENOMIC DNA]</scope>
    <source>
        <strain evidence="1">ST1C</strain>
    </source>
</reference>